<dbReference type="AlphaFoldDB" id="A0AAU0USQ3"/>
<feature type="transmembrane region" description="Helical" evidence="3">
    <location>
        <begin position="274"/>
        <end position="291"/>
    </location>
</feature>
<evidence type="ECO:0000256" key="3">
    <source>
        <dbReference type="SAM" id="Phobius"/>
    </source>
</evidence>
<dbReference type="GO" id="GO:0006631">
    <property type="term" value="P:fatty acid metabolic process"/>
    <property type="evidence" value="ECO:0007669"/>
    <property type="project" value="TreeGrafter"/>
</dbReference>
<dbReference type="InterPro" id="IPR042099">
    <property type="entry name" value="ANL_N_sf"/>
</dbReference>
<dbReference type="RefSeq" id="WP_366921718.1">
    <property type="nucleotide sequence ID" value="NZ_CP121694.1"/>
</dbReference>
<accession>A0AAU0USQ3</accession>
<keyword evidence="3" id="KW-1133">Transmembrane helix</keyword>
<dbReference type="InterPro" id="IPR020845">
    <property type="entry name" value="AMP-binding_CS"/>
</dbReference>
<reference evidence="6 7" key="1">
    <citation type="submission" date="2023-04" db="EMBL/GenBank/DDBJ databases">
        <authorList>
            <person name="Hsu D."/>
        </authorList>
    </citation>
    <scope>NUCLEOTIDE SEQUENCE [LARGE SCALE GENOMIC DNA]</scope>
    <source>
        <strain evidence="6 7">MK1</strain>
    </source>
</reference>
<proteinExistence type="inferred from homology"/>
<dbReference type="EMBL" id="CP121694">
    <property type="protein sequence ID" value="WRO22303.1"/>
    <property type="molecule type" value="Genomic_DNA"/>
</dbReference>
<dbReference type="Pfam" id="PF00501">
    <property type="entry name" value="AMP-binding"/>
    <property type="match status" value="1"/>
</dbReference>
<dbReference type="PANTHER" id="PTHR43201">
    <property type="entry name" value="ACYL-COA SYNTHETASE"/>
    <property type="match status" value="1"/>
</dbReference>
<evidence type="ECO:0000259" key="4">
    <source>
        <dbReference type="Pfam" id="PF00501"/>
    </source>
</evidence>
<dbReference type="GO" id="GO:0031956">
    <property type="term" value="F:medium-chain fatty acid-CoA ligase activity"/>
    <property type="evidence" value="ECO:0007669"/>
    <property type="project" value="TreeGrafter"/>
</dbReference>
<dbReference type="FunFam" id="3.30.300.30:FF:000008">
    <property type="entry name" value="2,3-dihydroxybenzoate-AMP ligase"/>
    <property type="match status" value="1"/>
</dbReference>
<protein>
    <submittedName>
        <fullName evidence="6">Acyl--CoA ligase</fullName>
    </submittedName>
</protein>
<feature type="domain" description="AMP-dependent synthetase/ligase" evidence="4">
    <location>
        <begin position="36"/>
        <end position="397"/>
    </location>
</feature>
<evidence type="ECO:0000256" key="1">
    <source>
        <dbReference type="ARBA" id="ARBA00006432"/>
    </source>
</evidence>
<feature type="domain" description="AMP-binding enzyme C-terminal" evidence="5">
    <location>
        <begin position="447"/>
        <end position="522"/>
    </location>
</feature>
<dbReference type="Gene3D" id="3.30.300.30">
    <property type="match status" value="1"/>
</dbReference>
<dbReference type="PROSITE" id="PS00455">
    <property type="entry name" value="AMP_BINDING"/>
    <property type="match status" value="1"/>
</dbReference>
<evidence type="ECO:0000259" key="5">
    <source>
        <dbReference type="Pfam" id="PF13193"/>
    </source>
</evidence>
<keyword evidence="3" id="KW-0812">Transmembrane</keyword>
<dbReference type="PANTHER" id="PTHR43201:SF5">
    <property type="entry name" value="MEDIUM-CHAIN ACYL-COA LIGASE ACSF2, MITOCHONDRIAL"/>
    <property type="match status" value="1"/>
</dbReference>
<keyword evidence="7" id="KW-1185">Reference proteome</keyword>
<dbReference type="InterPro" id="IPR000873">
    <property type="entry name" value="AMP-dep_synth/lig_dom"/>
</dbReference>
<dbReference type="Gene3D" id="3.40.50.12780">
    <property type="entry name" value="N-terminal domain of ligase-like"/>
    <property type="match status" value="1"/>
</dbReference>
<dbReference type="KEGG" id="dbc:MFMK1_002131"/>
<evidence type="ECO:0000313" key="7">
    <source>
        <dbReference type="Proteomes" id="UP001329915"/>
    </source>
</evidence>
<organism evidence="6 7">
    <name type="scientific">Metallumcola ferriviriculae</name>
    <dbReference type="NCBI Taxonomy" id="3039180"/>
    <lineage>
        <taxon>Bacteria</taxon>
        <taxon>Bacillati</taxon>
        <taxon>Bacillota</taxon>
        <taxon>Clostridia</taxon>
        <taxon>Neomoorellales</taxon>
        <taxon>Desulfitibacteraceae</taxon>
        <taxon>Metallumcola</taxon>
    </lineage>
</organism>
<gene>
    <name evidence="6" type="ORF">MFMK1_002131</name>
</gene>
<feature type="transmembrane region" description="Helical" evidence="3">
    <location>
        <begin position="229"/>
        <end position="254"/>
    </location>
</feature>
<dbReference type="InterPro" id="IPR045851">
    <property type="entry name" value="AMP-bd_C_sf"/>
</dbReference>
<keyword evidence="2 6" id="KW-0436">Ligase</keyword>
<evidence type="ECO:0000313" key="6">
    <source>
        <dbReference type="EMBL" id="WRO22303.1"/>
    </source>
</evidence>
<name>A0AAU0USQ3_9FIRM</name>
<comment type="similarity">
    <text evidence="1">Belongs to the ATP-dependent AMP-binding enzyme family.</text>
</comment>
<dbReference type="Pfam" id="PF13193">
    <property type="entry name" value="AMP-binding_C"/>
    <property type="match status" value="1"/>
</dbReference>
<dbReference type="SUPFAM" id="SSF56801">
    <property type="entry name" value="Acetyl-CoA synthetase-like"/>
    <property type="match status" value="1"/>
</dbReference>
<dbReference type="Proteomes" id="UP001329915">
    <property type="component" value="Chromosome"/>
</dbReference>
<sequence length="532" mass="59557">MGLDVQIVRESHFEREVLVFKDRPRTLWETLVNTENNFAHKEAIVFGKTRLTYKGFTQLCRNTAAFLSQEWDVEHGDRIALFTNNCIEFCIGVYAAAKLGAVVVPVNARFGSAEVKYVLSNSETSVLIAEPELLKEVVEPIMPELPLLKHVVVTSDTRVNNAVPFKLMSNYLNFEESEVNVNEDDAAFIMYTSGTTGIPKGAVGTHLNMIHSMMNYNNIMETTHEERTLICVPLFHVTGFIAQLLHIIYAGGTVVLMTRYKTDLFTKLMDDERISYIIVVPTIYVFLVNYMRANPEYKLPKFKIAAYGGAPMAPATIKELSALLPGIRLFNAYGATETSSGPTTLLTPDVALNMSESVGKPVPVAECKVVDETGEEVPRGTAGELWIKGPIVIPGYWKNNDANIQNFTNGYWHSGDIAKMDDECYIYIMDRKKDMINRGGEKIFSVEVEEVLYRHPKVLEVAIVGVPDEVFGEEVKAVIVPKPDQQVDDEEIRAFVASNLAEYKVPKFVEILAELPRNPGGKVLKSQLRYKP</sequence>
<dbReference type="InterPro" id="IPR025110">
    <property type="entry name" value="AMP-bd_C"/>
</dbReference>
<evidence type="ECO:0000256" key="2">
    <source>
        <dbReference type="ARBA" id="ARBA00022598"/>
    </source>
</evidence>
<keyword evidence="3" id="KW-0472">Membrane</keyword>